<accession>A0A9P6YF63</accession>
<evidence type="ECO:0000256" key="5">
    <source>
        <dbReference type="PIRSR" id="PIRSR000137-2"/>
    </source>
</evidence>
<dbReference type="AlphaFoldDB" id="A0A9P6YF63"/>
<dbReference type="Gene3D" id="3.50.50.60">
    <property type="entry name" value="FAD/NAD(P)-binding domain"/>
    <property type="match status" value="1"/>
</dbReference>
<proteinExistence type="inferred from homology"/>
<feature type="binding site" evidence="5">
    <location>
        <position position="230"/>
    </location>
    <ligand>
        <name>FAD</name>
        <dbReference type="ChEBI" id="CHEBI:57692"/>
    </ligand>
</feature>
<evidence type="ECO:0000259" key="6">
    <source>
        <dbReference type="PROSITE" id="PS00624"/>
    </source>
</evidence>
<dbReference type="OrthoDB" id="269227at2759"/>
<dbReference type="Pfam" id="PF05199">
    <property type="entry name" value="GMC_oxred_C"/>
    <property type="match status" value="1"/>
</dbReference>
<dbReference type="PANTHER" id="PTHR11552:SF147">
    <property type="entry name" value="CHOLINE DEHYDROGENASE, MITOCHONDRIAL"/>
    <property type="match status" value="1"/>
</dbReference>
<dbReference type="PANTHER" id="PTHR11552">
    <property type="entry name" value="GLUCOSE-METHANOL-CHOLINE GMC OXIDOREDUCTASE"/>
    <property type="match status" value="1"/>
</dbReference>
<evidence type="ECO:0000256" key="4">
    <source>
        <dbReference type="ARBA" id="ARBA00022827"/>
    </source>
</evidence>
<dbReference type="InterPro" id="IPR036188">
    <property type="entry name" value="FAD/NAD-bd_sf"/>
</dbReference>
<protein>
    <recommendedName>
        <fullName evidence="6">Glucose-methanol-choline oxidoreductase N-terminal domain-containing protein</fullName>
    </recommendedName>
</protein>
<evidence type="ECO:0000313" key="7">
    <source>
        <dbReference type="EMBL" id="KAG1546454.1"/>
    </source>
</evidence>
<gene>
    <name evidence="7" type="ORF">G6F51_004865</name>
</gene>
<comment type="cofactor">
    <cofactor evidence="1 5">
        <name>FAD</name>
        <dbReference type="ChEBI" id="CHEBI:57692"/>
    </cofactor>
</comment>
<sequence>MPFVKPNEINGHTFDFIIVGGGTAGCVLANRLSANRKYKILVLEAGSSTPDDVLESRIPLLNSRLKNTDVDWKLQSTCQSNADDRVISIPLGKMLGGCSSFNACLHHRCSPSDYDAWNVKGWTYDELRPYFCKAESFHDASVDENIHGTAGPLHATQADLGLLGKYFKKACKEIGLQEHYDVTDEPCQIGVTHVQASIYRGERSSTGACYLSKETLKHQPNLTIAMGCHVNQILFDDKRAHSVEFKDRNESTFTVNVGREVILSLGAIFSPYLLLKSGIGPKDELARHGIPTIIDLPGVGKNLQNHWRVPLVHETVEPEMSLHRDLFINRDVTLKQALDKKNGAFTRIWPDAVAYLKIPDTPDNSSHIKNTPQIELFTGGLALCSHLASLKEVNSATLLMVYLAPFSRGSITLSDKQALCVDLGLLQDERDMECLEKGLRLSFSIANHPTYKESCVKRWILPSKDMNDIDVKQYIKEHVETIHHYAGTCKMGTKDDPEAVVDDHLKIHGIENVRVVDASFFPIVPAGQICFPVIACAEKAADMILNDNENCTQ</sequence>
<dbReference type="EMBL" id="JAANIT010000562">
    <property type="protein sequence ID" value="KAG1546454.1"/>
    <property type="molecule type" value="Genomic_DNA"/>
</dbReference>
<dbReference type="GO" id="GO:0016614">
    <property type="term" value="F:oxidoreductase activity, acting on CH-OH group of donors"/>
    <property type="evidence" value="ECO:0007669"/>
    <property type="project" value="InterPro"/>
</dbReference>
<dbReference type="InterPro" id="IPR000172">
    <property type="entry name" value="GMC_OxRdtase_N"/>
</dbReference>
<keyword evidence="4 5" id="KW-0274">FAD</keyword>
<dbReference type="SUPFAM" id="SSF51905">
    <property type="entry name" value="FAD/NAD(P)-binding domain"/>
    <property type="match status" value="1"/>
</dbReference>
<dbReference type="Pfam" id="PF00732">
    <property type="entry name" value="GMC_oxred_N"/>
    <property type="match status" value="1"/>
</dbReference>
<feature type="domain" description="Glucose-methanol-choline oxidoreductase N-terminal" evidence="6">
    <location>
        <begin position="266"/>
        <end position="280"/>
    </location>
</feature>
<reference evidence="7" key="1">
    <citation type="journal article" date="2020" name="Microb. Genom.">
        <title>Genetic diversity of clinical and environmental Mucorales isolates obtained from an investigation of mucormycosis cases among solid organ transplant recipients.</title>
        <authorList>
            <person name="Nguyen M.H."/>
            <person name="Kaul D."/>
            <person name="Muto C."/>
            <person name="Cheng S.J."/>
            <person name="Richter R.A."/>
            <person name="Bruno V.M."/>
            <person name="Liu G."/>
            <person name="Beyhan S."/>
            <person name="Sundermann A.J."/>
            <person name="Mounaud S."/>
            <person name="Pasculle A.W."/>
            <person name="Nierman W.C."/>
            <person name="Driscoll E."/>
            <person name="Cumbie R."/>
            <person name="Clancy C.J."/>
            <person name="Dupont C.L."/>
        </authorList>
    </citation>
    <scope>NUCLEOTIDE SEQUENCE</scope>
    <source>
        <strain evidence="7">GL16</strain>
    </source>
</reference>
<dbReference type="PROSITE" id="PS00624">
    <property type="entry name" value="GMC_OXRED_2"/>
    <property type="match status" value="1"/>
</dbReference>
<evidence type="ECO:0000256" key="1">
    <source>
        <dbReference type="ARBA" id="ARBA00001974"/>
    </source>
</evidence>
<keyword evidence="3" id="KW-0285">Flavoprotein</keyword>
<evidence type="ECO:0000313" key="8">
    <source>
        <dbReference type="Proteomes" id="UP000717996"/>
    </source>
</evidence>
<evidence type="ECO:0000256" key="2">
    <source>
        <dbReference type="ARBA" id="ARBA00010790"/>
    </source>
</evidence>
<dbReference type="Proteomes" id="UP000717996">
    <property type="component" value="Unassembled WGS sequence"/>
</dbReference>
<evidence type="ECO:0000256" key="3">
    <source>
        <dbReference type="ARBA" id="ARBA00022630"/>
    </source>
</evidence>
<comment type="caution">
    <text evidence="7">The sequence shown here is derived from an EMBL/GenBank/DDBJ whole genome shotgun (WGS) entry which is preliminary data.</text>
</comment>
<dbReference type="GO" id="GO:0050660">
    <property type="term" value="F:flavin adenine dinucleotide binding"/>
    <property type="evidence" value="ECO:0007669"/>
    <property type="project" value="InterPro"/>
</dbReference>
<dbReference type="PROSITE" id="PS51257">
    <property type="entry name" value="PROKAR_LIPOPROTEIN"/>
    <property type="match status" value="1"/>
</dbReference>
<dbReference type="SUPFAM" id="SSF54373">
    <property type="entry name" value="FAD-linked reductases, C-terminal domain"/>
    <property type="match status" value="1"/>
</dbReference>
<dbReference type="InterPro" id="IPR012132">
    <property type="entry name" value="GMC_OxRdtase"/>
</dbReference>
<comment type="similarity">
    <text evidence="2">Belongs to the GMC oxidoreductase family.</text>
</comment>
<dbReference type="Gene3D" id="3.30.560.10">
    <property type="entry name" value="Glucose Oxidase, domain 3"/>
    <property type="match status" value="1"/>
</dbReference>
<dbReference type="InterPro" id="IPR007867">
    <property type="entry name" value="GMC_OxRtase_C"/>
</dbReference>
<organism evidence="7 8">
    <name type="scientific">Rhizopus oryzae</name>
    <name type="common">Mucormycosis agent</name>
    <name type="synonym">Rhizopus arrhizus var. delemar</name>
    <dbReference type="NCBI Taxonomy" id="64495"/>
    <lineage>
        <taxon>Eukaryota</taxon>
        <taxon>Fungi</taxon>
        <taxon>Fungi incertae sedis</taxon>
        <taxon>Mucoromycota</taxon>
        <taxon>Mucoromycotina</taxon>
        <taxon>Mucoromycetes</taxon>
        <taxon>Mucorales</taxon>
        <taxon>Mucorineae</taxon>
        <taxon>Rhizopodaceae</taxon>
        <taxon>Rhizopus</taxon>
    </lineage>
</organism>
<dbReference type="PIRSF" id="PIRSF000137">
    <property type="entry name" value="Alcohol_oxidase"/>
    <property type="match status" value="1"/>
</dbReference>
<name>A0A9P6YF63_RHIOR</name>